<name>A0ABU1MGC1_9SPHN</name>
<evidence type="ECO:0000259" key="1">
    <source>
        <dbReference type="Pfam" id="PF00501"/>
    </source>
</evidence>
<dbReference type="EMBL" id="JAVDRD010000001">
    <property type="protein sequence ID" value="MDR6509380.1"/>
    <property type="molecule type" value="Genomic_DNA"/>
</dbReference>
<evidence type="ECO:0000259" key="2">
    <source>
        <dbReference type="Pfam" id="PF13193"/>
    </source>
</evidence>
<proteinExistence type="predicted"/>
<protein>
    <submittedName>
        <fullName evidence="3">Acyl-CoA ligase (AMP-forming) (Exosortase A-associated)</fullName>
    </submittedName>
</protein>
<comment type="caution">
    <text evidence="3">The sequence shown here is derived from an EMBL/GenBank/DDBJ whole genome shotgun (WGS) entry which is preliminary data.</text>
</comment>
<dbReference type="PANTHER" id="PTHR43767:SF10">
    <property type="entry name" value="SURFACTIN SYNTHASE SUBUNIT 1"/>
    <property type="match status" value="1"/>
</dbReference>
<evidence type="ECO:0000313" key="4">
    <source>
        <dbReference type="Proteomes" id="UP001184150"/>
    </source>
</evidence>
<accession>A0ABU1MGC1</accession>
<dbReference type="InterPro" id="IPR025110">
    <property type="entry name" value="AMP-bd_C"/>
</dbReference>
<organism evidence="3 4">
    <name type="scientific">Novosphingobium capsulatum</name>
    <dbReference type="NCBI Taxonomy" id="13688"/>
    <lineage>
        <taxon>Bacteria</taxon>
        <taxon>Pseudomonadati</taxon>
        <taxon>Pseudomonadota</taxon>
        <taxon>Alphaproteobacteria</taxon>
        <taxon>Sphingomonadales</taxon>
        <taxon>Sphingomonadaceae</taxon>
        <taxon>Novosphingobium</taxon>
    </lineage>
</organism>
<feature type="domain" description="AMP-dependent synthetase/ligase" evidence="1">
    <location>
        <begin position="18"/>
        <end position="361"/>
    </location>
</feature>
<evidence type="ECO:0000313" key="3">
    <source>
        <dbReference type="EMBL" id="MDR6509380.1"/>
    </source>
</evidence>
<keyword evidence="3" id="KW-0436">Ligase</keyword>
<dbReference type="Pfam" id="PF13193">
    <property type="entry name" value="AMP-binding_C"/>
    <property type="match status" value="1"/>
</dbReference>
<dbReference type="InterPro" id="IPR020845">
    <property type="entry name" value="AMP-binding_CS"/>
</dbReference>
<sequence length="513" mass="53718">MTPLPDPAVHPLDHLALRGKRDAPALVLKDEVLSHEGLNQRVGQLASWLAAQPGAEPGARVATWLGKGLIACIMPLAAVRAGLVHVPVNPVLRRAQAAYILADSGAALLVGNAGRLETLLPGDAAAAAVHDEAAVLAALDAQQPLPPSAALPHSLAAILYTSGSTGKPKGVMLSQANLWLGAISVAHYLGLAADDRVLAVLPLAFDYGQNQLLSAWAAGACAVPLDYLMPRDVVCAVARHGITTLAGVPPLWLRLIECAWPDHAAQTLRRLTNSGGALTPDLVRRLRTLFPAARLFAMYGLTEAFRSTYLDPALINAHPTAIGTAIPFAEVMVVSDAGTAAADGEEGELVHAGPLVAQGYWQDDARTAERFRPAPSFSQMGGIAVWSGDRVRRDAQGLLHFVGRRDAMIKTSGHRVSPQEVEEAALATGLVAEVVALGLPDAALGQAIHLVCRAVPGAGEDDAALRAAMAQDVPAFMLPRAVHWRAALPLSANGKHDRAGLYADLYHALTGRA</sequence>
<keyword evidence="4" id="KW-1185">Reference proteome</keyword>
<dbReference type="InterPro" id="IPR000873">
    <property type="entry name" value="AMP-dep_synth/lig_dom"/>
</dbReference>
<dbReference type="Gene3D" id="3.40.50.12780">
    <property type="entry name" value="N-terminal domain of ligase-like"/>
    <property type="match status" value="1"/>
</dbReference>
<dbReference type="InterPro" id="IPR042099">
    <property type="entry name" value="ANL_N_sf"/>
</dbReference>
<dbReference type="NCBIfam" id="TIGR03098">
    <property type="entry name" value="ligase_PEP_1"/>
    <property type="match status" value="1"/>
</dbReference>
<dbReference type="Pfam" id="PF00501">
    <property type="entry name" value="AMP-binding"/>
    <property type="match status" value="1"/>
</dbReference>
<dbReference type="InterPro" id="IPR050237">
    <property type="entry name" value="ATP-dep_AMP-bd_enzyme"/>
</dbReference>
<dbReference type="PANTHER" id="PTHR43767">
    <property type="entry name" value="LONG-CHAIN-FATTY-ACID--COA LIGASE"/>
    <property type="match status" value="1"/>
</dbReference>
<gene>
    <name evidence="3" type="ORF">J2792_000220</name>
</gene>
<dbReference type="InterPro" id="IPR017529">
    <property type="entry name" value="AcylCoA_ligase_PEP_1"/>
</dbReference>
<dbReference type="GO" id="GO:0016874">
    <property type="term" value="F:ligase activity"/>
    <property type="evidence" value="ECO:0007669"/>
    <property type="project" value="UniProtKB-KW"/>
</dbReference>
<feature type="domain" description="AMP-binding enzyme C-terminal" evidence="2">
    <location>
        <begin position="420"/>
        <end position="495"/>
    </location>
</feature>
<reference evidence="3 4" key="1">
    <citation type="submission" date="2023-07" db="EMBL/GenBank/DDBJ databases">
        <title>Sorghum-associated microbial communities from plants grown in Nebraska, USA.</title>
        <authorList>
            <person name="Schachtman D."/>
        </authorList>
    </citation>
    <scope>NUCLEOTIDE SEQUENCE [LARGE SCALE GENOMIC DNA]</scope>
    <source>
        <strain evidence="3 4">DS1027</strain>
    </source>
</reference>
<dbReference type="Proteomes" id="UP001184150">
    <property type="component" value="Unassembled WGS sequence"/>
</dbReference>
<dbReference type="SUPFAM" id="SSF56801">
    <property type="entry name" value="Acetyl-CoA synthetase-like"/>
    <property type="match status" value="1"/>
</dbReference>
<dbReference type="RefSeq" id="WP_309804158.1">
    <property type="nucleotide sequence ID" value="NZ_JAVDRD010000001.1"/>
</dbReference>
<dbReference type="PROSITE" id="PS00455">
    <property type="entry name" value="AMP_BINDING"/>
    <property type="match status" value="1"/>
</dbReference>
<dbReference type="Gene3D" id="3.30.300.30">
    <property type="match status" value="1"/>
</dbReference>
<dbReference type="InterPro" id="IPR045851">
    <property type="entry name" value="AMP-bd_C_sf"/>
</dbReference>